<proteinExistence type="predicted"/>
<gene>
    <name evidence="1" type="ORF">EVAR_85146_1</name>
</gene>
<dbReference type="Proteomes" id="UP000299102">
    <property type="component" value="Unassembled WGS sequence"/>
</dbReference>
<sequence length="213" mass="23763">MLNPLQHSIGLKACRAYRTVSLHSALNLAKLLPLDIRVREAAKLYEVKREKELGDICADRELERSVDFRELPHPAHTPEFGFESVVDLDPGSTMARLAIVGPHICTNGSKIEGKIGSTLIEWRDGMEFGNSAYRLESFCTAFQAEMFRALHRAIRRVKKGKDRLAYPAEWAWPSGAQLAEAWPAELTPPVAASRVSRPTGGCRCCCRDDKSSR</sequence>
<evidence type="ECO:0000313" key="2">
    <source>
        <dbReference type="Proteomes" id="UP000299102"/>
    </source>
</evidence>
<organism evidence="1 2">
    <name type="scientific">Eumeta variegata</name>
    <name type="common">Bagworm moth</name>
    <name type="synonym">Eumeta japonica</name>
    <dbReference type="NCBI Taxonomy" id="151549"/>
    <lineage>
        <taxon>Eukaryota</taxon>
        <taxon>Metazoa</taxon>
        <taxon>Ecdysozoa</taxon>
        <taxon>Arthropoda</taxon>
        <taxon>Hexapoda</taxon>
        <taxon>Insecta</taxon>
        <taxon>Pterygota</taxon>
        <taxon>Neoptera</taxon>
        <taxon>Endopterygota</taxon>
        <taxon>Lepidoptera</taxon>
        <taxon>Glossata</taxon>
        <taxon>Ditrysia</taxon>
        <taxon>Tineoidea</taxon>
        <taxon>Psychidae</taxon>
        <taxon>Oiketicinae</taxon>
        <taxon>Eumeta</taxon>
    </lineage>
</organism>
<protein>
    <submittedName>
        <fullName evidence="1">Uncharacterized protein</fullName>
    </submittedName>
</protein>
<keyword evidence="2" id="KW-1185">Reference proteome</keyword>
<evidence type="ECO:0000313" key="1">
    <source>
        <dbReference type="EMBL" id="GBP65878.1"/>
    </source>
</evidence>
<reference evidence="1 2" key="1">
    <citation type="journal article" date="2019" name="Commun. Biol.">
        <title>The bagworm genome reveals a unique fibroin gene that provides high tensile strength.</title>
        <authorList>
            <person name="Kono N."/>
            <person name="Nakamura H."/>
            <person name="Ohtoshi R."/>
            <person name="Tomita M."/>
            <person name="Numata K."/>
            <person name="Arakawa K."/>
        </authorList>
    </citation>
    <scope>NUCLEOTIDE SEQUENCE [LARGE SCALE GENOMIC DNA]</scope>
</reference>
<comment type="caution">
    <text evidence="1">The sequence shown here is derived from an EMBL/GenBank/DDBJ whole genome shotgun (WGS) entry which is preliminary data.</text>
</comment>
<dbReference type="AlphaFoldDB" id="A0A4C1XQU8"/>
<name>A0A4C1XQU8_EUMVA</name>
<dbReference type="OrthoDB" id="411823at2759"/>
<dbReference type="EMBL" id="BGZK01000941">
    <property type="protein sequence ID" value="GBP65878.1"/>
    <property type="molecule type" value="Genomic_DNA"/>
</dbReference>
<accession>A0A4C1XQU8</accession>